<dbReference type="SUPFAM" id="SSF46785">
    <property type="entry name" value="Winged helix' DNA-binding domain"/>
    <property type="match status" value="1"/>
</dbReference>
<dbReference type="OrthoDB" id="5325000at2"/>
<sequence>MRSDFYTFYLYFKNAKILERELAELFSSYGLSFSEFGTLEALKAFKKSSVQMVAKRILITSGTITHTVNSLLKKGLIIKEMSTTDNRVFYLLLTQKGAKLIDELIVKHDEVTSKFFEPLSGRERVDLFSLLKKIYKNKEKK</sequence>
<dbReference type="KEGG" id="ccv:CCV52592_1937"/>
<dbReference type="InterPro" id="IPR055166">
    <property type="entry name" value="Transc_reg_Sar_Rot_HTH"/>
</dbReference>
<dbReference type="InterPro" id="IPR036390">
    <property type="entry name" value="WH_DNA-bd_sf"/>
</dbReference>
<protein>
    <recommendedName>
        <fullName evidence="6">HTH-type transcriptional regulator SarZ</fullName>
    </recommendedName>
    <alternativeName>
        <fullName evidence="7">Staphylococcal accessory regulator Z</fullName>
    </alternativeName>
</protein>
<dbReference type="Gene3D" id="1.10.10.10">
    <property type="entry name" value="Winged helix-like DNA-binding domain superfamily/Winged helix DNA-binding domain"/>
    <property type="match status" value="1"/>
</dbReference>
<dbReference type="PROSITE" id="PS50995">
    <property type="entry name" value="HTH_MARR_2"/>
    <property type="match status" value="1"/>
</dbReference>
<dbReference type="GO" id="GO:0003700">
    <property type="term" value="F:DNA-binding transcription factor activity"/>
    <property type="evidence" value="ECO:0007669"/>
    <property type="project" value="InterPro"/>
</dbReference>
<dbReference type="STRING" id="360105.CCV52592_1937"/>
<comment type="subcellular location">
    <subcellularLocation>
        <location evidence="1">Cytoplasm</location>
    </subcellularLocation>
</comment>
<dbReference type="PANTHER" id="PTHR42756:SF1">
    <property type="entry name" value="TRANSCRIPTIONAL REPRESSOR OF EMRAB OPERON"/>
    <property type="match status" value="1"/>
</dbReference>
<dbReference type="HOGENOM" id="CLU_083287_27_8_7"/>
<evidence type="ECO:0000313" key="9">
    <source>
        <dbReference type="EMBL" id="EAT99752.2"/>
    </source>
</evidence>
<dbReference type="InterPro" id="IPR000835">
    <property type="entry name" value="HTH_MarR-typ"/>
</dbReference>
<dbReference type="AlphaFoldDB" id="A7GZN7"/>
<keyword evidence="3" id="KW-0238">DNA-binding</keyword>
<dbReference type="InterPro" id="IPR036388">
    <property type="entry name" value="WH-like_DNA-bd_sf"/>
</dbReference>
<name>A7GZN7_CAMC5</name>
<keyword evidence="4" id="KW-0804">Transcription</keyword>
<evidence type="ECO:0000259" key="8">
    <source>
        <dbReference type="PROSITE" id="PS50995"/>
    </source>
</evidence>
<dbReference type="PANTHER" id="PTHR42756">
    <property type="entry name" value="TRANSCRIPTIONAL REGULATOR, MARR"/>
    <property type="match status" value="1"/>
</dbReference>
<evidence type="ECO:0000313" key="10">
    <source>
        <dbReference type="Proteomes" id="UP000006380"/>
    </source>
</evidence>
<dbReference type="PRINTS" id="PR00598">
    <property type="entry name" value="HTHMARR"/>
</dbReference>
<dbReference type="SMART" id="SM00347">
    <property type="entry name" value="HTH_MARR"/>
    <property type="match status" value="1"/>
</dbReference>
<dbReference type="GO" id="GO:0005737">
    <property type="term" value="C:cytoplasm"/>
    <property type="evidence" value="ECO:0007669"/>
    <property type="project" value="UniProtKB-SubCell"/>
</dbReference>
<evidence type="ECO:0000256" key="6">
    <source>
        <dbReference type="ARBA" id="ARBA00047188"/>
    </source>
</evidence>
<evidence type="ECO:0000256" key="4">
    <source>
        <dbReference type="ARBA" id="ARBA00023163"/>
    </source>
</evidence>
<dbReference type="RefSeq" id="WP_011992545.1">
    <property type="nucleotide sequence ID" value="NC_009715.2"/>
</dbReference>
<feature type="domain" description="HTH marR-type" evidence="8">
    <location>
        <begin position="1"/>
        <end position="136"/>
    </location>
</feature>
<evidence type="ECO:0000256" key="5">
    <source>
        <dbReference type="ARBA" id="ARBA00046337"/>
    </source>
</evidence>
<reference evidence="9" key="1">
    <citation type="submission" date="2016-07" db="EMBL/GenBank/DDBJ databases">
        <title>Comparative genomics of the Campylobacter concisus group.</title>
        <authorList>
            <person name="Miller W.G."/>
            <person name="Yee E."/>
            <person name="Chapman M.H."/>
            <person name="Huynh S."/>
            <person name="Bono J.L."/>
            <person name="On S.L.W."/>
            <person name="StLeger J."/>
            <person name="Foster G."/>
            <person name="Parker C.T."/>
        </authorList>
    </citation>
    <scope>NUCLEOTIDE SEQUENCE</scope>
    <source>
        <strain evidence="9">525.92</strain>
    </source>
</reference>
<gene>
    <name evidence="9" type="ORF">CCV52592_1937</name>
</gene>
<evidence type="ECO:0000256" key="3">
    <source>
        <dbReference type="ARBA" id="ARBA00023125"/>
    </source>
</evidence>
<keyword evidence="2" id="KW-0805">Transcription regulation</keyword>
<evidence type="ECO:0000256" key="1">
    <source>
        <dbReference type="ARBA" id="ARBA00004496"/>
    </source>
</evidence>
<comment type="similarity">
    <text evidence="5">Belongs to the SarZ family.</text>
</comment>
<dbReference type="Pfam" id="PF22381">
    <property type="entry name" value="Staph_reg_Sar_Rot"/>
    <property type="match status" value="1"/>
</dbReference>
<proteinExistence type="inferred from homology"/>
<dbReference type="EMBL" id="CP000767">
    <property type="protein sequence ID" value="EAT99752.2"/>
    <property type="molecule type" value="Genomic_DNA"/>
</dbReference>
<evidence type="ECO:0000256" key="7">
    <source>
        <dbReference type="ARBA" id="ARBA00047207"/>
    </source>
</evidence>
<evidence type="ECO:0000256" key="2">
    <source>
        <dbReference type="ARBA" id="ARBA00023015"/>
    </source>
</evidence>
<accession>A7GZN7</accession>
<organism evidence="9 10">
    <name type="scientific">Campylobacter curvus (strain 525.92)</name>
    <dbReference type="NCBI Taxonomy" id="360105"/>
    <lineage>
        <taxon>Bacteria</taxon>
        <taxon>Pseudomonadati</taxon>
        <taxon>Campylobacterota</taxon>
        <taxon>Epsilonproteobacteria</taxon>
        <taxon>Campylobacterales</taxon>
        <taxon>Campylobacteraceae</taxon>
        <taxon>Campylobacter</taxon>
    </lineage>
</organism>
<dbReference type="Proteomes" id="UP000006380">
    <property type="component" value="Chromosome"/>
</dbReference>
<dbReference type="GO" id="GO:0003677">
    <property type="term" value="F:DNA binding"/>
    <property type="evidence" value="ECO:0007669"/>
    <property type="project" value="UniProtKB-KW"/>
</dbReference>
<keyword evidence="10" id="KW-1185">Reference proteome</keyword>